<dbReference type="Proteomes" id="UP000467840">
    <property type="component" value="Chromosome 8"/>
</dbReference>
<protein>
    <submittedName>
        <fullName evidence="1">Uncharacterized protein</fullName>
    </submittedName>
</protein>
<sequence length="78" mass="7840">MSGRVNMSGAIWLSGDGSKSIIRGALDCGLGGDGGFCREAVGLCKDTCGDVGVTFGLMGVEAFVVDDVIVDGTCCMGE</sequence>
<reference evidence="1 2" key="1">
    <citation type="journal article" date="2020" name="Mol. Plant">
        <title>The Chromosome-Based Rubber Tree Genome Provides New Insights into Spurge Genome Evolution and Rubber Biosynthesis.</title>
        <authorList>
            <person name="Liu J."/>
            <person name="Shi C."/>
            <person name="Shi C.C."/>
            <person name="Li W."/>
            <person name="Zhang Q.J."/>
            <person name="Zhang Y."/>
            <person name="Li K."/>
            <person name="Lu H.F."/>
            <person name="Shi C."/>
            <person name="Zhu S.T."/>
            <person name="Xiao Z.Y."/>
            <person name="Nan H."/>
            <person name="Yue Y."/>
            <person name="Zhu X.G."/>
            <person name="Wu Y."/>
            <person name="Hong X.N."/>
            <person name="Fan G.Y."/>
            <person name="Tong Y."/>
            <person name="Zhang D."/>
            <person name="Mao C.L."/>
            <person name="Liu Y.L."/>
            <person name="Hao S.J."/>
            <person name="Liu W.Q."/>
            <person name="Lv M.Q."/>
            <person name="Zhang H.B."/>
            <person name="Liu Y."/>
            <person name="Hu-Tang G.R."/>
            <person name="Wang J.P."/>
            <person name="Wang J.H."/>
            <person name="Sun Y.H."/>
            <person name="Ni S.B."/>
            <person name="Chen W.B."/>
            <person name="Zhang X.C."/>
            <person name="Jiao Y.N."/>
            <person name="Eichler E.E."/>
            <person name="Li G.H."/>
            <person name="Liu X."/>
            <person name="Gao L.Z."/>
        </authorList>
    </citation>
    <scope>NUCLEOTIDE SEQUENCE [LARGE SCALE GENOMIC DNA]</scope>
    <source>
        <strain evidence="2">cv. GT1</strain>
        <tissue evidence="1">Leaf</tissue>
    </source>
</reference>
<evidence type="ECO:0000313" key="2">
    <source>
        <dbReference type="Proteomes" id="UP000467840"/>
    </source>
</evidence>
<accession>A0A6A6KIA3</accession>
<organism evidence="1 2">
    <name type="scientific">Hevea brasiliensis</name>
    <name type="common">Para rubber tree</name>
    <name type="synonym">Siphonia brasiliensis</name>
    <dbReference type="NCBI Taxonomy" id="3981"/>
    <lineage>
        <taxon>Eukaryota</taxon>
        <taxon>Viridiplantae</taxon>
        <taxon>Streptophyta</taxon>
        <taxon>Embryophyta</taxon>
        <taxon>Tracheophyta</taxon>
        <taxon>Spermatophyta</taxon>
        <taxon>Magnoliopsida</taxon>
        <taxon>eudicotyledons</taxon>
        <taxon>Gunneridae</taxon>
        <taxon>Pentapetalae</taxon>
        <taxon>rosids</taxon>
        <taxon>fabids</taxon>
        <taxon>Malpighiales</taxon>
        <taxon>Euphorbiaceae</taxon>
        <taxon>Crotonoideae</taxon>
        <taxon>Micrandreae</taxon>
        <taxon>Hevea</taxon>
    </lineage>
</organism>
<comment type="caution">
    <text evidence="1">The sequence shown here is derived from an EMBL/GenBank/DDBJ whole genome shotgun (WGS) entry which is preliminary data.</text>
</comment>
<gene>
    <name evidence="1" type="ORF">GH714_009974</name>
</gene>
<evidence type="ECO:0000313" key="1">
    <source>
        <dbReference type="EMBL" id="KAF2288651.1"/>
    </source>
</evidence>
<dbReference type="EMBL" id="JAAGAX010000016">
    <property type="protein sequence ID" value="KAF2288651.1"/>
    <property type="molecule type" value="Genomic_DNA"/>
</dbReference>
<keyword evidence="2" id="KW-1185">Reference proteome</keyword>
<name>A0A6A6KIA3_HEVBR</name>
<proteinExistence type="predicted"/>
<dbReference type="AlphaFoldDB" id="A0A6A6KIA3"/>